<accession>A0ACD5ZUD5</accession>
<sequence length="450" mass="48606">MAASPIKSRPPPSPLRLWHSTRSLATTINYPSHPSKAARRRTDQGRADTTAVAMVDVDRRMAGLSPAAHAAGLRRLSTRAAAGPSSASASPRHGLHSFSALASAVLSHLRASGVAVLPGLSDAELARAEAEMGFVFPPDLRAVLAMGLPSGPGFPDWRTRAGLRSAFDLPIAAASLQIARGSLWPRCWGPRPADPDRALRLARSAIRRAPLLVPLFDRCFLPCRPCLAGNPVFFVTDDRVLCCGLDVLHFFTRDSSFQPVDLRIPSSVQPSTGEAATPYMRRSLDAACGGKSPRWIEFWSDAASDRRRRDSSSSEASTASSSSGCSSPPARMSRTPHWVDSYLDKLGSVLKKGGWRDMEVNEMVEVTASGLFDGEETPAVDTDAVLDALLLKADRCSDSLRRAGWSPEDVSDALGLDLRRCKERSRSTVRIPPEIAVKVEQLAQSVERRP</sequence>
<name>A0ACD5ZUD5_AVESA</name>
<dbReference type="Proteomes" id="UP001732700">
    <property type="component" value="Chromosome 7A"/>
</dbReference>
<keyword evidence="2" id="KW-1185">Reference proteome</keyword>
<reference evidence="1" key="2">
    <citation type="submission" date="2025-09" db="UniProtKB">
        <authorList>
            <consortium name="EnsemblPlants"/>
        </authorList>
    </citation>
    <scope>IDENTIFICATION</scope>
</reference>
<reference evidence="1" key="1">
    <citation type="submission" date="2021-05" db="EMBL/GenBank/DDBJ databases">
        <authorList>
            <person name="Scholz U."/>
            <person name="Mascher M."/>
            <person name="Fiebig A."/>
        </authorList>
    </citation>
    <scope>NUCLEOTIDE SEQUENCE [LARGE SCALE GENOMIC DNA]</scope>
</reference>
<evidence type="ECO:0000313" key="2">
    <source>
        <dbReference type="Proteomes" id="UP001732700"/>
    </source>
</evidence>
<evidence type="ECO:0000313" key="1">
    <source>
        <dbReference type="EnsemblPlants" id="AVESA.00010b.r2.7AG1225230.1.CDS.1"/>
    </source>
</evidence>
<proteinExistence type="predicted"/>
<dbReference type="EnsemblPlants" id="AVESA.00010b.r2.7AG1225230.1">
    <property type="protein sequence ID" value="AVESA.00010b.r2.7AG1225230.1.CDS.1"/>
    <property type="gene ID" value="AVESA.00010b.r2.7AG1225230"/>
</dbReference>
<protein>
    <submittedName>
        <fullName evidence="1">Uncharacterized protein</fullName>
    </submittedName>
</protein>
<organism evidence="1 2">
    <name type="scientific">Avena sativa</name>
    <name type="common">Oat</name>
    <dbReference type="NCBI Taxonomy" id="4498"/>
    <lineage>
        <taxon>Eukaryota</taxon>
        <taxon>Viridiplantae</taxon>
        <taxon>Streptophyta</taxon>
        <taxon>Embryophyta</taxon>
        <taxon>Tracheophyta</taxon>
        <taxon>Spermatophyta</taxon>
        <taxon>Magnoliopsida</taxon>
        <taxon>Liliopsida</taxon>
        <taxon>Poales</taxon>
        <taxon>Poaceae</taxon>
        <taxon>BOP clade</taxon>
        <taxon>Pooideae</taxon>
        <taxon>Poodae</taxon>
        <taxon>Poeae</taxon>
        <taxon>Poeae Chloroplast Group 1 (Aveneae type)</taxon>
        <taxon>Aveninae</taxon>
        <taxon>Avena</taxon>
    </lineage>
</organism>